<feature type="compositionally biased region" description="Polar residues" evidence="5">
    <location>
        <begin position="79"/>
        <end position="90"/>
    </location>
</feature>
<evidence type="ECO:0000256" key="2">
    <source>
        <dbReference type="ARBA" id="ARBA00022750"/>
    </source>
</evidence>
<keyword evidence="4" id="KW-0378">Hydrolase</keyword>
<dbReference type="PROSITE" id="PS00141">
    <property type="entry name" value="ASP_PROTEASE"/>
    <property type="match status" value="2"/>
</dbReference>
<dbReference type="Proteomes" id="UP001175228">
    <property type="component" value="Unassembled WGS sequence"/>
</dbReference>
<dbReference type="InterPro" id="IPR034164">
    <property type="entry name" value="Pepsin-like_dom"/>
</dbReference>
<evidence type="ECO:0000256" key="4">
    <source>
        <dbReference type="RuleBase" id="RU000454"/>
    </source>
</evidence>
<protein>
    <submittedName>
        <fullName evidence="7">Acid protease</fullName>
    </submittedName>
</protein>
<dbReference type="InterPro" id="IPR001461">
    <property type="entry name" value="Aspartic_peptidase_A1"/>
</dbReference>
<dbReference type="EMBL" id="JAUEPU010000003">
    <property type="protein sequence ID" value="KAK0504279.1"/>
    <property type="molecule type" value="Genomic_DNA"/>
</dbReference>
<dbReference type="InterPro" id="IPR021109">
    <property type="entry name" value="Peptidase_aspartic_dom_sf"/>
</dbReference>
<comment type="caution">
    <text evidence="7">The sequence shown here is derived from an EMBL/GenBank/DDBJ whole genome shotgun (WGS) entry which is preliminary data.</text>
</comment>
<feature type="domain" description="Peptidase A1" evidence="6">
    <location>
        <begin position="98"/>
        <end position="416"/>
    </location>
</feature>
<dbReference type="PANTHER" id="PTHR47966:SF74">
    <property type="entry name" value="AGR407CP"/>
    <property type="match status" value="1"/>
</dbReference>
<dbReference type="GO" id="GO:0004190">
    <property type="term" value="F:aspartic-type endopeptidase activity"/>
    <property type="evidence" value="ECO:0007669"/>
    <property type="project" value="UniProtKB-KW"/>
</dbReference>
<dbReference type="PROSITE" id="PS51767">
    <property type="entry name" value="PEPTIDASE_A1"/>
    <property type="match status" value="1"/>
</dbReference>
<evidence type="ECO:0000256" key="5">
    <source>
        <dbReference type="SAM" id="MobiDB-lite"/>
    </source>
</evidence>
<evidence type="ECO:0000313" key="8">
    <source>
        <dbReference type="Proteomes" id="UP001175228"/>
    </source>
</evidence>
<feature type="compositionally biased region" description="Basic residues" evidence="5">
    <location>
        <begin position="55"/>
        <end position="64"/>
    </location>
</feature>
<feature type="active site" evidence="3">
    <location>
        <position position="298"/>
    </location>
</feature>
<name>A0AA39QL22_9AGAR</name>
<dbReference type="CDD" id="cd05471">
    <property type="entry name" value="pepsin_like"/>
    <property type="match status" value="1"/>
</dbReference>
<gene>
    <name evidence="7" type="ORF">EDD18DRAFT_1412521</name>
</gene>
<keyword evidence="8" id="KW-1185">Reference proteome</keyword>
<dbReference type="Gene3D" id="2.40.70.10">
    <property type="entry name" value="Acid Proteases"/>
    <property type="match status" value="2"/>
</dbReference>
<keyword evidence="2 4" id="KW-0064">Aspartyl protease</keyword>
<dbReference type="PANTHER" id="PTHR47966">
    <property type="entry name" value="BETA-SITE APP-CLEAVING ENZYME, ISOFORM A-RELATED"/>
    <property type="match status" value="1"/>
</dbReference>
<sequence>MMSRVLVTALPFASRLHPKVGHAKDILARDRARAQKLLAGLQPHGPVGIQELRAKRSHHHRHPHHGSEGTEPTEPTEPNDQTGGSGNSIDVTDAAVTYTTSVKVGESAQAFTLLIDTGSSNTWVGADKEYVPSSTSKSTRKTVKVSYGSGSFSGTELYFQTTDRLELASDLVIDEQSIGVASSAEGFSGVDGILGIGPVELTEGTVGGSGTIPTVTDNLKSEGKIEKESIGISYVPTTGTDLANGELTFGSEDSSKYTGEITYVPITSTSPASNYWGIDQSVSYGTTTIMSTSAGIVDTGTTLLLLSSGAFKKYTTATGAKMDESTGLLSVTEAQFEKMKNLSFKIGSTTFEMTPNAQIWPRSLNTMMGGKANGIYLVVADMGSMDGSGLDFIDGFAFLQRFYSVYDTTNKQVGIATTAHTNDTTN</sequence>
<evidence type="ECO:0000313" key="7">
    <source>
        <dbReference type="EMBL" id="KAK0504279.1"/>
    </source>
</evidence>
<dbReference type="GO" id="GO:0006508">
    <property type="term" value="P:proteolysis"/>
    <property type="evidence" value="ECO:0007669"/>
    <property type="project" value="UniProtKB-KW"/>
</dbReference>
<dbReference type="SUPFAM" id="SSF50630">
    <property type="entry name" value="Acid proteases"/>
    <property type="match status" value="1"/>
</dbReference>
<dbReference type="InterPro" id="IPR033121">
    <property type="entry name" value="PEPTIDASE_A1"/>
</dbReference>
<feature type="region of interest" description="Disordered" evidence="5">
    <location>
        <begin position="55"/>
        <end position="90"/>
    </location>
</feature>
<keyword evidence="4 7" id="KW-0645">Protease</keyword>
<evidence type="ECO:0000256" key="3">
    <source>
        <dbReference type="PIRSR" id="PIRSR601461-1"/>
    </source>
</evidence>
<accession>A0AA39QL22</accession>
<dbReference type="PRINTS" id="PR00792">
    <property type="entry name" value="PEPSIN"/>
</dbReference>
<dbReference type="AlphaFoldDB" id="A0AA39QL22"/>
<proteinExistence type="inferred from homology"/>
<dbReference type="Pfam" id="PF00026">
    <property type="entry name" value="Asp"/>
    <property type="match status" value="1"/>
</dbReference>
<comment type="similarity">
    <text evidence="1 4">Belongs to the peptidase A1 family.</text>
</comment>
<feature type="active site" evidence="3">
    <location>
        <position position="116"/>
    </location>
</feature>
<evidence type="ECO:0000256" key="1">
    <source>
        <dbReference type="ARBA" id="ARBA00007447"/>
    </source>
</evidence>
<dbReference type="InterPro" id="IPR001969">
    <property type="entry name" value="Aspartic_peptidase_AS"/>
</dbReference>
<evidence type="ECO:0000259" key="6">
    <source>
        <dbReference type="PROSITE" id="PS51767"/>
    </source>
</evidence>
<organism evidence="7 8">
    <name type="scientific">Armillaria luteobubalina</name>
    <dbReference type="NCBI Taxonomy" id="153913"/>
    <lineage>
        <taxon>Eukaryota</taxon>
        <taxon>Fungi</taxon>
        <taxon>Dikarya</taxon>
        <taxon>Basidiomycota</taxon>
        <taxon>Agaricomycotina</taxon>
        <taxon>Agaricomycetes</taxon>
        <taxon>Agaricomycetidae</taxon>
        <taxon>Agaricales</taxon>
        <taxon>Marasmiineae</taxon>
        <taxon>Physalacriaceae</taxon>
        <taxon>Armillaria</taxon>
    </lineage>
</organism>
<reference evidence="7" key="1">
    <citation type="submission" date="2023-06" db="EMBL/GenBank/DDBJ databases">
        <authorList>
            <consortium name="Lawrence Berkeley National Laboratory"/>
            <person name="Ahrendt S."/>
            <person name="Sahu N."/>
            <person name="Indic B."/>
            <person name="Wong-Bajracharya J."/>
            <person name="Merenyi Z."/>
            <person name="Ke H.-M."/>
            <person name="Monk M."/>
            <person name="Kocsube S."/>
            <person name="Drula E."/>
            <person name="Lipzen A."/>
            <person name="Balint B."/>
            <person name="Henrissat B."/>
            <person name="Andreopoulos B."/>
            <person name="Martin F.M."/>
            <person name="Harder C.B."/>
            <person name="Rigling D."/>
            <person name="Ford K.L."/>
            <person name="Foster G.D."/>
            <person name="Pangilinan J."/>
            <person name="Papanicolaou A."/>
            <person name="Barry K."/>
            <person name="LaButti K."/>
            <person name="Viragh M."/>
            <person name="Koriabine M."/>
            <person name="Yan M."/>
            <person name="Riley R."/>
            <person name="Champramary S."/>
            <person name="Plett K.L."/>
            <person name="Tsai I.J."/>
            <person name="Slot J."/>
            <person name="Sipos G."/>
            <person name="Plett J."/>
            <person name="Nagy L.G."/>
            <person name="Grigoriev I.V."/>
        </authorList>
    </citation>
    <scope>NUCLEOTIDE SEQUENCE</scope>
    <source>
        <strain evidence="7">HWK02</strain>
    </source>
</reference>